<sequence length="207" mass="23758">MSRLLIFVAIFNVCYSKSPFKNWIPEQKTYCERVEVRSNQTDGLGIVCGPESLKIMREQFEVTPVSESTISLINVGWITSVAKSPHRKFWKHCKGKMLRIFDGLFKNDEEFCYRTHPQIKHECDYNTKISGMGSGYCMRDNACGARIPIHFMSPPESNAIHIVWEKSSIDELKSMNYKVIDTCYGYSTSQKPNTLLFEDAADDNNSE</sequence>
<dbReference type="AlphaFoldDB" id="A0A8S1FAS6"/>
<keyword evidence="3" id="KW-1185">Reference proteome</keyword>
<feature type="signal peptide" evidence="1">
    <location>
        <begin position="1"/>
        <end position="16"/>
    </location>
</feature>
<evidence type="ECO:0000256" key="1">
    <source>
        <dbReference type="SAM" id="SignalP"/>
    </source>
</evidence>
<proteinExistence type="predicted"/>
<organism evidence="2 3">
    <name type="scientific">Caenorhabditis bovis</name>
    <dbReference type="NCBI Taxonomy" id="2654633"/>
    <lineage>
        <taxon>Eukaryota</taxon>
        <taxon>Metazoa</taxon>
        <taxon>Ecdysozoa</taxon>
        <taxon>Nematoda</taxon>
        <taxon>Chromadorea</taxon>
        <taxon>Rhabditida</taxon>
        <taxon>Rhabditina</taxon>
        <taxon>Rhabditomorpha</taxon>
        <taxon>Rhabditoidea</taxon>
        <taxon>Rhabditidae</taxon>
        <taxon>Peloderinae</taxon>
        <taxon>Caenorhabditis</taxon>
    </lineage>
</organism>
<dbReference type="Proteomes" id="UP000494206">
    <property type="component" value="Unassembled WGS sequence"/>
</dbReference>
<comment type="caution">
    <text evidence="2">The sequence shown here is derived from an EMBL/GenBank/DDBJ whole genome shotgun (WGS) entry which is preliminary data.</text>
</comment>
<accession>A0A8S1FAS6</accession>
<evidence type="ECO:0000313" key="3">
    <source>
        <dbReference type="Proteomes" id="UP000494206"/>
    </source>
</evidence>
<dbReference type="EMBL" id="CADEPM010000012">
    <property type="protein sequence ID" value="CAB3410976.1"/>
    <property type="molecule type" value="Genomic_DNA"/>
</dbReference>
<evidence type="ECO:0000313" key="2">
    <source>
        <dbReference type="EMBL" id="CAB3410976.1"/>
    </source>
</evidence>
<protein>
    <submittedName>
        <fullName evidence="2">Uncharacterized protein</fullName>
    </submittedName>
</protein>
<name>A0A8S1FAS6_9PELO</name>
<gene>
    <name evidence="2" type="ORF">CBOVIS_LOCUS12419</name>
</gene>
<feature type="chain" id="PRO_5035799359" evidence="1">
    <location>
        <begin position="17"/>
        <end position="207"/>
    </location>
</feature>
<reference evidence="2 3" key="1">
    <citation type="submission" date="2020-04" db="EMBL/GenBank/DDBJ databases">
        <authorList>
            <person name="Laetsch R D."/>
            <person name="Stevens L."/>
            <person name="Kumar S."/>
            <person name="Blaxter L. M."/>
        </authorList>
    </citation>
    <scope>NUCLEOTIDE SEQUENCE [LARGE SCALE GENOMIC DNA]</scope>
</reference>
<keyword evidence="1" id="KW-0732">Signal</keyword>